<name>A0AAE1I7A9_9HYPO</name>
<proteinExistence type="predicted"/>
<dbReference type="GeneID" id="87923917"/>
<dbReference type="RefSeq" id="XP_062752037.1">
    <property type="nucleotide sequence ID" value="XM_062904012.1"/>
</dbReference>
<organism evidence="3 4">
    <name type="scientific">Trichoderma aggressivum f. europaeum</name>
    <dbReference type="NCBI Taxonomy" id="173218"/>
    <lineage>
        <taxon>Eukaryota</taxon>
        <taxon>Fungi</taxon>
        <taxon>Dikarya</taxon>
        <taxon>Ascomycota</taxon>
        <taxon>Pezizomycotina</taxon>
        <taxon>Sordariomycetes</taxon>
        <taxon>Hypocreomycetidae</taxon>
        <taxon>Hypocreales</taxon>
        <taxon>Hypocreaceae</taxon>
        <taxon>Trichoderma</taxon>
    </lineage>
</organism>
<protein>
    <submittedName>
        <fullName evidence="3">Uncharacterized protein</fullName>
    </submittedName>
</protein>
<feature type="transmembrane region" description="Helical" evidence="2">
    <location>
        <begin position="136"/>
        <end position="152"/>
    </location>
</feature>
<keyword evidence="2" id="KW-0472">Membrane</keyword>
<accession>A0AAE1I7A9</accession>
<keyword evidence="4" id="KW-1185">Reference proteome</keyword>
<evidence type="ECO:0000256" key="1">
    <source>
        <dbReference type="SAM" id="MobiDB-lite"/>
    </source>
</evidence>
<feature type="transmembrane region" description="Helical" evidence="2">
    <location>
        <begin position="66"/>
        <end position="84"/>
    </location>
</feature>
<gene>
    <name evidence="3" type="ORF">Triagg1_9093</name>
</gene>
<evidence type="ECO:0000313" key="4">
    <source>
        <dbReference type="Proteomes" id="UP001273209"/>
    </source>
</evidence>
<evidence type="ECO:0000313" key="3">
    <source>
        <dbReference type="EMBL" id="KAK4064297.1"/>
    </source>
</evidence>
<dbReference type="EMBL" id="JAWRVG010000048">
    <property type="protein sequence ID" value="KAK4064297.1"/>
    <property type="molecule type" value="Genomic_DNA"/>
</dbReference>
<sequence>MITRQLPLLRYSRRLLIGSVGTGVCYGAFATANSPVRFDSRQNQKSPPPASQPAANSSEPLLSPRIIRQISAGSIVGFGTGLLVSLFSRTLVFIGGVMAAFYHLASSYGLGLPSILHSHKLLTDKTPLFKYGTGNGWFVASFGLTFILAAFVRL</sequence>
<reference evidence="3" key="1">
    <citation type="submission" date="2023-11" db="EMBL/GenBank/DDBJ databases">
        <title>The genome sequences of three competitors of mushroom-forming fungi.</title>
        <authorList>
            <person name="Beijen E."/>
            <person name="Ohm R.A."/>
        </authorList>
    </citation>
    <scope>NUCLEOTIDE SEQUENCE</scope>
    <source>
        <strain evidence="3">CBS 100526</strain>
    </source>
</reference>
<dbReference type="Proteomes" id="UP001273209">
    <property type="component" value="Unassembled WGS sequence"/>
</dbReference>
<feature type="transmembrane region" description="Helical" evidence="2">
    <location>
        <begin position="91"/>
        <end position="116"/>
    </location>
</feature>
<comment type="caution">
    <text evidence="3">The sequence shown here is derived from an EMBL/GenBank/DDBJ whole genome shotgun (WGS) entry which is preliminary data.</text>
</comment>
<keyword evidence="2" id="KW-1133">Transmembrane helix</keyword>
<evidence type="ECO:0000256" key="2">
    <source>
        <dbReference type="SAM" id="Phobius"/>
    </source>
</evidence>
<keyword evidence="2" id="KW-0812">Transmembrane</keyword>
<feature type="region of interest" description="Disordered" evidence="1">
    <location>
        <begin position="38"/>
        <end position="58"/>
    </location>
</feature>
<dbReference type="AlphaFoldDB" id="A0AAE1I7A9"/>